<dbReference type="InParanoid" id="A0A3N7ER93"/>
<dbReference type="EMBL" id="CM009293">
    <property type="protein sequence ID" value="RQO88826.1"/>
    <property type="molecule type" value="Genomic_DNA"/>
</dbReference>
<sequence>MDASAQVICGKSQKLETEEGRNLIRNIPDVILFPPNERCCHSILSKRWKNLWMSVPDFEEEGIFGDRVHFMNFVERVMMLCSFSDTRTSPLM</sequence>
<proteinExistence type="predicted"/>
<accession>A0A3N7ER93</accession>
<gene>
    <name evidence="1" type="ORF">POPTR_004G020201</name>
</gene>
<name>A0A3N7ER93_POPTR</name>
<dbReference type="EMBL" id="CM009293">
    <property type="protein sequence ID" value="RQO88825.1"/>
    <property type="molecule type" value="Genomic_DNA"/>
</dbReference>
<evidence type="ECO:0000313" key="1">
    <source>
        <dbReference type="EMBL" id="RQO88827.1"/>
    </source>
</evidence>
<dbReference type="EMBL" id="CM009293">
    <property type="protein sequence ID" value="RQO88823.1"/>
    <property type="molecule type" value="Genomic_DNA"/>
</dbReference>
<dbReference type="EMBL" id="CM009293">
    <property type="protein sequence ID" value="RQO88822.1"/>
    <property type="molecule type" value="Genomic_DNA"/>
</dbReference>
<organism evidence="1 2">
    <name type="scientific">Populus trichocarpa</name>
    <name type="common">Western balsam poplar</name>
    <name type="synonym">Populus balsamifera subsp. trichocarpa</name>
    <dbReference type="NCBI Taxonomy" id="3694"/>
    <lineage>
        <taxon>Eukaryota</taxon>
        <taxon>Viridiplantae</taxon>
        <taxon>Streptophyta</taxon>
        <taxon>Embryophyta</taxon>
        <taxon>Tracheophyta</taxon>
        <taxon>Spermatophyta</taxon>
        <taxon>Magnoliopsida</taxon>
        <taxon>eudicotyledons</taxon>
        <taxon>Gunneridae</taxon>
        <taxon>Pentapetalae</taxon>
        <taxon>rosids</taxon>
        <taxon>fabids</taxon>
        <taxon>Malpighiales</taxon>
        <taxon>Salicaceae</taxon>
        <taxon>Saliceae</taxon>
        <taxon>Populus</taxon>
    </lineage>
</organism>
<evidence type="ECO:0000313" key="2">
    <source>
        <dbReference type="Proteomes" id="UP000006729"/>
    </source>
</evidence>
<dbReference type="Proteomes" id="UP000006729">
    <property type="component" value="Chromosome 4"/>
</dbReference>
<dbReference type="EMBL" id="CM009293">
    <property type="protein sequence ID" value="RQO88824.1"/>
    <property type="molecule type" value="Genomic_DNA"/>
</dbReference>
<dbReference type="EMBL" id="CM009293">
    <property type="protein sequence ID" value="RQO88827.1"/>
    <property type="molecule type" value="Genomic_DNA"/>
</dbReference>
<protein>
    <submittedName>
        <fullName evidence="1">Uncharacterized protein</fullName>
    </submittedName>
</protein>
<keyword evidence="2" id="KW-1185">Reference proteome</keyword>
<dbReference type="AlphaFoldDB" id="A0A3N7ER93"/>
<reference evidence="1 2" key="1">
    <citation type="journal article" date="2006" name="Science">
        <title>The genome of black cottonwood, Populus trichocarpa (Torr. &amp; Gray).</title>
        <authorList>
            <person name="Tuskan G.A."/>
            <person name="Difazio S."/>
            <person name="Jansson S."/>
            <person name="Bohlmann J."/>
            <person name="Grigoriev I."/>
            <person name="Hellsten U."/>
            <person name="Putnam N."/>
            <person name="Ralph S."/>
            <person name="Rombauts S."/>
            <person name="Salamov A."/>
            <person name="Schein J."/>
            <person name="Sterck L."/>
            <person name="Aerts A."/>
            <person name="Bhalerao R.R."/>
            <person name="Bhalerao R.P."/>
            <person name="Blaudez D."/>
            <person name="Boerjan W."/>
            <person name="Brun A."/>
            <person name="Brunner A."/>
            <person name="Busov V."/>
            <person name="Campbell M."/>
            <person name="Carlson J."/>
            <person name="Chalot M."/>
            <person name="Chapman J."/>
            <person name="Chen G.L."/>
            <person name="Cooper D."/>
            <person name="Coutinho P.M."/>
            <person name="Couturier J."/>
            <person name="Covert S."/>
            <person name="Cronk Q."/>
            <person name="Cunningham R."/>
            <person name="Davis J."/>
            <person name="Degroeve S."/>
            <person name="Dejardin A."/>
            <person name="Depamphilis C."/>
            <person name="Detter J."/>
            <person name="Dirks B."/>
            <person name="Dubchak I."/>
            <person name="Duplessis S."/>
            <person name="Ehlting J."/>
            <person name="Ellis B."/>
            <person name="Gendler K."/>
            <person name="Goodstein D."/>
            <person name="Gribskov M."/>
            <person name="Grimwood J."/>
            <person name="Groover A."/>
            <person name="Gunter L."/>
            <person name="Hamberger B."/>
            <person name="Heinze B."/>
            <person name="Helariutta Y."/>
            <person name="Henrissat B."/>
            <person name="Holligan D."/>
            <person name="Holt R."/>
            <person name="Huang W."/>
            <person name="Islam-Faridi N."/>
            <person name="Jones S."/>
            <person name="Jones-Rhoades M."/>
            <person name="Jorgensen R."/>
            <person name="Joshi C."/>
            <person name="Kangasjarvi J."/>
            <person name="Karlsson J."/>
            <person name="Kelleher C."/>
            <person name="Kirkpatrick R."/>
            <person name="Kirst M."/>
            <person name="Kohler A."/>
            <person name="Kalluri U."/>
            <person name="Larimer F."/>
            <person name="Leebens-Mack J."/>
            <person name="Leple J.C."/>
            <person name="Locascio P."/>
            <person name="Lou Y."/>
            <person name="Lucas S."/>
            <person name="Martin F."/>
            <person name="Montanini B."/>
            <person name="Napoli C."/>
            <person name="Nelson D.R."/>
            <person name="Nelson C."/>
            <person name="Nieminen K."/>
            <person name="Nilsson O."/>
            <person name="Pereda V."/>
            <person name="Peter G."/>
            <person name="Philippe R."/>
            <person name="Pilate G."/>
            <person name="Poliakov A."/>
            <person name="Razumovskaya J."/>
            <person name="Richardson P."/>
            <person name="Rinaldi C."/>
            <person name="Ritland K."/>
            <person name="Rouze P."/>
            <person name="Ryaboy D."/>
            <person name="Schmutz J."/>
            <person name="Schrader J."/>
            <person name="Segerman B."/>
            <person name="Shin H."/>
            <person name="Siddiqui A."/>
            <person name="Sterky F."/>
            <person name="Terry A."/>
            <person name="Tsai C.J."/>
            <person name="Uberbacher E."/>
            <person name="Unneberg P."/>
            <person name="Vahala J."/>
            <person name="Wall K."/>
            <person name="Wessler S."/>
            <person name="Yang G."/>
            <person name="Yin T."/>
            <person name="Douglas C."/>
            <person name="Marra M."/>
            <person name="Sandberg G."/>
            <person name="Van de Peer Y."/>
            <person name="Rokhsar D."/>
        </authorList>
    </citation>
    <scope>NUCLEOTIDE SEQUENCE [LARGE SCALE GENOMIC DNA]</scope>
    <source>
        <strain evidence="2">cv. Nisqually</strain>
        <strain evidence="1">Nisqually-1</strain>
    </source>
</reference>
<reference evidence="1" key="2">
    <citation type="submission" date="2017-07" db="EMBL/GenBank/DDBJ databases">
        <title>WGS assembly of Populus trichocarpa.</title>
        <authorList>
            <person name="Tuskan G."/>
            <person name="Difazio S."/>
            <person name="Jansson S."/>
            <person name="Bohlmann J."/>
            <person name="Grigoriev I."/>
            <person name="Hellsten U."/>
            <person name="Putnam N."/>
            <person name="Ralph S."/>
            <person name="Rombauts S."/>
            <person name="Salamov A."/>
            <person name="Schein J."/>
            <person name="Sterck L."/>
            <person name="Aerts A."/>
            <person name="Bhalerao R."/>
            <person name="Bhalerao R."/>
            <person name="Blaudez D."/>
            <person name="Boerjan W."/>
            <person name="Brun A."/>
            <person name="Brunner A."/>
            <person name="Busov V."/>
            <person name="Campbell M."/>
            <person name="Carlson J."/>
            <person name="Chalot M."/>
            <person name="Chapman J."/>
            <person name="Chen G."/>
            <person name="Cooper D."/>
            <person name="Coutinho P."/>
            <person name="Couturier J."/>
            <person name="Covert S."/>
            <person name="Cronk Q."/>
            <person name="Cunningham R."/>
            <person name="Davis J."/>
            <person name="Degroeve S."/>
            <person name="Dejardin A."/>
            <person name="Depamphilis C."/>
            <person name="Detter J."/>
            <person name="Dirks B."/>
            <person name="Dubchak I."/>
            <person name="Duplessis S."/>
            <person name="Ehlting J."/>
            <person name="Ellis B."/>
            <person name="Gendler K."/>
            <person name="Goodstein D."/>
            <person name="Gribskov M."/>
            <person name="Grimwood J."/>
            <person name="Groover A."/>
            <person name="Gunter L."/>
            <person name="Hamberger B."/>
            <person name="Heinze B."/>
            <person name="Helariutta Y."/>
            <person name="Henrissat B."/>
            <person name="Holligan D."/>
            <person name="Holt R."/>
            <person name="Huang W."/>
            <person name="Islam-Faridi N."/>
            <person name="Jones S."/>
            <person name="Jones-Rhoades M."/>
            <person name="Jorgensen R."/>
            <person name="Joshi C."/>
            <person name="Kangasjarvi J."/>
            <person name="Karlsson J."/>
            <person name="Kelleher C."/>
            <person name="Kirkpatrick R."/>
            <person name="Kirst M."/>
            <person name="Kohler A."/>
            <person name="Kalluri U."/>
            <person name="Larimer F."/>
            <person name="Leebens-Mack J."/>
            <person name="Leple J."/>
            <person name="Locascio P."/>
            <person name="Lou Y."/>
            <person name="Lucas S."/>
            <person name="Martin F."/>
            <person name="Montanini B."/>
            <person name="Napoli C."/>
            <person name="Nelson D."/>
            <person name="Nelson C."/>
            <person name="Nieminen K."/>
            <person name="Nilsson O."/>
            <person name="Pereda V."/>
            <person name="Peter G."/>
            <person name="Philippe R."/>
            <person name="Pilate G."/>
            <person name="Poliakov A."/>
            <person name="Razumovskaya J."/>
            <person name="Richardson P."/>
            <person name="Rinaldi C."/>
            <person name="Ritland K."/>
            <person name="Rouze P."/>
            <person name="Ryaboy D."/>
            <person name="Schmutz J."/>
            <person name="Schrader J."/>
            <person name="Segerman B."/>
            <person name="Shin H."/>
            <person name="Siddiqui A."/>
            <person name="Sterky F."/>
            <person name="Terry A."/>
            <person name="Tsai C."/>
            <person name="Uberbacher E."/>
            <person name="Unneberg P."/>
            <person name="Vahala J."/>
            <person name="Wall K."/>
            <person name="Wessler S."/>
            <person name="Yang G."/>
            <person name="Yin T."/>
            <person name="Douglas C."/>
            <person name="Marra M."/>
            <person name="Sandberg G."/>
            <person name="Van De Peer Y."/>
            <person name="Rokhsar D."/>
        </authorList>
    </citation>
    <scope>NUCLEOTIDE SEQUENCE</scope>
    <source>
        <strain evidence="1">Nisqually-1</strain>
    </source>
</reference>